<feature type="transmembrane region" description="Helical" evidence="1">
    <location>
        <begin position="6"/>
        <end position="22"/>
    </location>
</feature>
<reference evidence="2" key="1">
    <citation type="journal article" date="2017" name="Zool. J. Linn. Soc.">
        <title>Molecular phylogeny, frequent parallel evolution and new system of Japanese clausiliid land snails (Gastropoda: Stylommatophora).</title>
        <authorList>
            <person name="Motochin R."/>
            <person name="Wang M."/>
            <person name="Ueshima R."/>
        </authorList>
    </citation>
    <scope>NUCLEOTIDE SEQUENCE</scope>
    <source>
        <strain evidence="2">113</strain>
        <tissue evidence="2">Muscle</tissue>
    </source>
</reference>
<keyword evidence="2" id="KW-0496">Mitochondrion</keyword>
<gene>
    <name evidence="2" type="primary">ND4L</name>
</gene>
<feature type="transmembrane region" description="Helical" evidence="1">
    <location>
        <begin position="55"/>
        <end position="79"/>
    </location>
</feature>
<evidence type="ECO:0000256" key="1">
    <source>
        <dbReference type="SAM" id="Phobius"/>
    </source>
</evidence>
<evidence type="ECO:0000313" key="2">
    <source>
        <dbReference type="EMBL" id="BBA10007.1"/>
    </source>
</evidence>
<geneLocation type="mitochondrion" evidence="2"/>
<keyword evidence="1" id="KW-1133">Transmembrane helix</keyword>
<protein>
    <submittedName>
        <fullName evidence="2">NADH dehydrogenase subunit 4L</fullName>
    </submittedName>
</protein>
<name>A0A224A053_9EUPU</name>
<proteinExistence type="predicted"/>
<feature type="transmembrane region" description="Helical" evidence="1">
    <location>
        <begin position="29"/>
        <end position="49"/>
    </location>
</feature>
<keyword evidence="1" id="KW-0812">Transmembrane</keyword>
<accession>A0A224A053</accession>
<dbReference type="EMBL" id="LC171877">
    <property type="protein sequence ID" value="BBA10007.1"/>
    <property type="molecule type" value="Genomic_DNA"/>
</dbReference>
<organism evidence="2">
    <name type="scientific">Reinia arborea</name>
    <dbReference type="NCBI Taxonomy" id="1885794"/>
    <lineage>
        <taxon>Eukaryota</taxon>
        <taxon>Metazoa</taxon>
        <taxon>Spiralia</taxon>
        <taxon>Lophotrochozoa</taxon>
        <taxon>Mollusca</taxon>
        <taxon>Gastropoda</taxon>
        <taxon>Heterobranchia</taxon>
        <taxon>Euthyneura</taxon>
        <taxon>Panpulmonata</taxon>
        <taxon>Eupulmonata</taxon>
        <taxon>Stylommatophora</taxon>
        <taxon>Helicina</taxon>
        <taxon>Clausilioidea</taxon>
        <taxon>Clausiliidae</taxon>
        <taxon>Phaedusinae</taxon>
        <taxon>Reinia</taxon>
    </lineage>
</organism>
<dbReference type="Gene3D" id="1.10.287.3510">
    <property type="match status" value="1"/>
</dbReference>
<sequence>MLYFLISSMLLVILFIRMMFVLNHYLSVLILLELLSVVVLTLTLNWTLFLNDGASGFLIVLTFLVAEAALGLAVLLTYIKSYGSDLINQSISVMN</sequence>
<dbReference type="AlphaFoldDB" id="A0A224A053"/>
<keyword evidence="1" id="KW-0472">Membrane</keyword>